<keyword evidence="3" id="KW-1185">Reference proteome</keyword>
<feature type="chain" id="PRO_5046527768" description="Permuted papain-like amidase enzyme, YaeF/YiiX, C92 family" evidence="1">
    <location>
        <begin position="19"/>
        <end position="216"/>
    </location>
</feature>
<evidence type="ECO:0008006" key="4">
    <source>
        <dbReference type="Google" id="ProtNLM"/>
    </source>
</evidence>
<evidence type="ECO:0000256" key="1">
    <source>
        <dbReference type="SAM" id="SignalP"/>
    </source>
</evidence>
<evidence type="ECO:0000313" key="3">
    <source>
        <dbReference type="Proteomes" id="UP001623290"/>
    </source>
</evidence>
<sequence>MRRLLICLGMLLGLVACAAEPHWAPDDAVAKAHYVSGDPPSITLYTVVSRETGAGGHSGLMIDGPERVLYDPAGTWYHPYAPERNDLHFGITERMRKFYIDYHARERWDVIEQKVPVTMAQAQMIRANAEKYGAAKKSYCANAISTVLKDVPGFEAIHHTWSPKKLSRYFAQLPGATYRVYHDNDPENNSGVLMIQQSDPRAAEIREKAFEEQDGK</sequence>
<dbReference type="PROSITE" id="PS51257">
    <property type="entry name" value="PROKAR_LIPOPROTEIN"/>
    <property type="match status" value="1"/>
</dbReference>
<dbReference type="EMBL" id="CP135443">
    <property type="protein sequence ID" value="WRY32548.1"/>
    <property type="molecule type" value="Genomic_DNA"/>
</dbReference>
<dbReference type="Proteomes" id="UP001623290">
    <property type="component" value="Chromosome"/>
</dbReference>
<keyword evidence="1" id="KW-0732">Signal</keyword>
<evidence type="ECO:0000313" key="2">
    <source>
        <dbReference type="EMBL" id="WRY32548.1"/>
    </source>
</evidence>
<reference evidence="2 3" key="1">
    <citation type="submission" date="2023-09" db="EMBL/GenBank/DDBJ databases">
        <title>Thioclava shenzhenensis sp. nov., a multidrug resistant bacteria-antagonizing species isolated from coastal seawater.</title>
        <authorList>
            <person name="Long M."/>
        </authorList>
    </citation>
    <scope>NUCLEOTIDE SEQUENCE [LARGE SCALE GENOMIC DNA]</scope>
    <source>
        <strain evidence="2 3">FTW29</strain>
    </source>
</reference>
<protein>
    <recommendedName>
        <fullName evidence="4">Permuted papain-like amidase enzyme, YaeF/YiiX, C92 family</fullName>
    </recommendedName>
</protein>
<feature type="signal peptide" evidence="1">
    <location>
        <begin position="1"/>
        <end position="18"/>
    </location>
</feature>
<proteinExistence type="predicted"/>
<name>A0ABZ1DVP7_9RHOB</name>
<dbReference type="RefSeq" id="WP_339108867.1">
    <property type="nucleotide sequence ID" value="NZ_CP135443.1"/>
</dbReference>
<organism evidence="2 3">
    <name type="scientific">Thioclava litoralis</name>
    <dbReference type="NCBI Taxonomy" id="3076557"/>
    <lineage>
        <taxon>Bacteria</taxon>
        <taxon>Pseudomonadati</taxon>
        <taxon>Pseudomonadota</taxon>
        <taxon>Alphaproteobacteria</taxon>
        <taxon>Rhodobacterales</taxon>
        <taxon>Paracoccaceae</taxon>
        <taxon>Thioclava</taxon>
    </lineage>
</organism>
<gene>
    <name evidence="2" type="ORF">RPE78_07425</name>
</gene>
<accession>A0ABZ1DVP7</accession>